<dbReference type="KEGG" id="tagg:NF865_06575"/>
<dbReference type="GO" id="GO:1990573">
    <property type="term" value="P:potassium ion import across plasma membrane"/>
    <property type="evidence" value="ECO:0007669"/>
    <property type="project" value="TreeGrafter"/>
</dbReference>
<feature type="transmembrane region" description="Helical" evidence="10">
    <location>
        <begin position="85"/>
        <end position="103"/>
    </location>
</feature>
<accession>A0A9E7MWB8</accession>
<dbReference type="Gene3D" id="2.70.150.10">
    <property type="entry name" value="Calcium-transporting ATPase, cytoplasmic transduction domain A"/>
    <property type="match status" value="1"/>
</dbReference>
<dbReference type="SUPFAM" id="SSF81653">
    <property type="entry name" value="Calcium ATPase, transduction domain A"/>
    <property type="match status" value="1"/>
</dbReference>
<evidence type="ECO:0000259" key="11">
    <source>
        <dbReference type="SMART" id="SM00831"/>
    </source>
</evidence>
<evidence type="ECO:0000256" key="7">
    <source>
        <dbReference type="ARBA" id="ARBA00022967"/>
    </source>
</evidence>
<evidence type="ECO:0000256" key="5">
    <source>
        <dbReference type="ARBA" id="ARBA00022741"/>
    </source>
</evidence>
<comment type="subcellular location">
    <subcellularLocation>
        <location evidence="1">Cell membrane</location>
        <topology evidence="1">Multi-pass membrane protein</topology>
    </subcellularLocation>
</comment>
<dbReference type="GO" id="GO:0046872">
    <property type="term" value="F:metal ion binding"/>
    <property type="evidence" value="ECO:0007669"/>
    <property type="project" value="UniProtKB-KW"/>
</dbReference>
<dbReference type="PANTHER" id="PTHR43294:SF21">
    <property type="entry name" value="CATION TRANSPORTING ATPASE"/>
    <property type="match status" value="1"/>
</dbReference>
<dbReference type="GO" id="GO:0006883">
    <property type="term" value="P:intracellular sodium ion homeostasis"/>
    <property type="evidence" value="ECO:0007669"/>
    <property type="project" value="TreeGrafter"/>
</dbReference>
<dbReference type="GO" id="GO:0005524">
    <property type="term" value="F:ATP binding"/>
    <property type="evidence" value="ECO:0007669"/>
    <property type="project" value="UniProtKB-KW"/>
</dbReference>
<dbReference type="GO" id="GO:0005391">
    <property type="term" value="F:P-type sodium:potassium-exchanging transporter activity"/>
    <property type="evidence" value="ECO:0007669"/>
    <property type="project" value="TreeGrafter"/>
</dbReference>
<dbReference type="Pfam" id="PF13246">
    <property type="entry name" value="Cation_ATPase"/>
    <property type="match status" value="1"/>
</dbReference>
<dbReference type="SFLD" id="SFLDG00002">
    <property type="entry name" value="C1.7:_P-type_atpase_like"/>
    <property type="match status" value="1"/>
</dbReference>
<dbReference type="Gene3D" id="1.20.1110.10">
    <property type="entry name" value="Calcium-transporting ATPase, transmembrane domain"/>
    <property type="match status" value="1"/>
</dbReference>
<dbReference type="GO" id="GO:1902600">
    <property type="term" value="P:proton transmembrane transport"/>
    <property type="evidence" value="ECO:0007669"/>
    <property type="project" value="TreeGrafter"/>
</dbReference>
<evidence type="ECO:0000256" key="3">
    <source>
        <dbReference type="ARBA" id="ARBA00022692"/>
    </source>
</evidence>
<evidence type="ECO:0000256" key="6">
    <source>
        <dbReference type="ARBA" id="ARBA00022840"/>
    </source>
</evidence>
<keyword evidence="5" id="KW-0547">Nucleotide-binding</keyword>
<dbReference type="InterPro" id="IPR006068">
    <property type="entry name" value="ATPase_P-typ_cation-transptr_C"/>
</dbReference>
<name>A0A9E7MWB8_THEAG</name>
<dbReference type="NCBIfam" id="TIGR01494">
    <property type="entry name" value="ATPase_P-type"/>
    <property type="match status" value="2"/>
</dbReference>
<dbReference type="Pfam" id="PF00122">
    <property type="entry name" value="E1-E2_ATPase"/>
    <property type="match status" value="1"/>
</dbReference>
<keyword evidence="3 10" id="KW-0812">Transmembrane</keyword>
<evidence type="ECO:0000256" key="2">
    <source>
        <dbReference type="ARBA" id="ARBA00022475"/>
    </source>
</evidence>
<dbReference type="PROSITE" id="PS00154">
    <property type="entry name" value="ATPASE_E1_E2"/>
    <property type="match status" value="1"/>
</dbReference>
<organism evidence="12 13">
    <name type="scientific">Thermococcus aggregans</name>
    <dbReference type="NCBI Taxonomy" id="110163"/>
    <lineage>
        <taxon>Archaea</taxon>
        <taxon>Methanobacteriati</taxon>
        <taxon>Methanobacteriota</taxon>
        <taxon>Thermococci</taxon>
        <taxon>Thermococcales</taxon>
        <taxon>Thermococcaceae</taxon>
        <taxon>Thermococcus</taxon>
    </lineage>
</organism>
<feature type="transmembrane region" description="Helical" evidence="10">
    <location>
        <begin position="832"/>
        <end position="852"/>
    </location>
</feature>
<dbReference type="PRINTS" id="PR00119">
    <property type="entry name" value="CATATPASE"/>
</dbReference>
<dbReference type="Gene3D" id="3.40.50.1000">
    <property type="entry name" value="HAD superfamily/HAD-like"/>
    <property type="match status" value="1"/>
</dbReference>
<reference evidence="12" key="2">
    <citation type="submission" date="2022-06" db="EMBL/GenBank/DDBJ databases">
        <authorList>
            <person name="Park Y.-J."/>
        </authorList>
    </citation>
    <scope>NUCLEOTIDE SEQUENCE</scope>
    <source>
        <strain evidence="12">TY</strain>
    </source>
</reference>
<dbReference type="InterPro" id="IPR036412">
    <property type="entry name" value="HAD-like_sf"/>
</dbReference>
<feature type="domain" description="Cation-transporting P-type ATPase N-terminal" evidence="11">
    <location>
        <begin position="8"/>
        <end position="80"/>
    </location>
</feature>
<dbReference type="GO" id="GO:0030007">
    <property type="term" value="P:intracellular potassium ion homeostasis"/>
    <property type="evidence" value="ECO:0007669"/>
    <property type="project" value="TreeGrafter"/>
</dbReference>
<keyword evidence="13" id="KW-1185">Reference proteome</keyword>
<proteinExistence type="predicted"/>
<dbReference type="EMBL" id="CP099582">
    <property type="protein sequence ID" value="USS40010.1"/>
    <property type="molecule type" value="Genomic_DNA"/>
</dbReference>
<keyword evidence="9 10" id="KW-0472">Membrane</keyword>
<dbReference type="SFLD" id="SFLDF00027">
    <property type="entry name" value="p-type_atpase"/>
    <property type="match status" value="1"/>
</dbReference>
<keyword evidence="2" id="KW-1003">Cell membrane</keyword>
<dbReference type="InterPro" id="IPR044492">
    <property type="entry name" value="P_typ_ATPase_HD_dom"/>
</dbReference>
<keyword evidence="8 10" id="KW-1133">Transmembrane helix</keyword>
<dbReference type="Gene3D" id="3.40.1110.10">
    <property type="entry name" value="Calcium-transporting ATPase, cytoplasmic domain N"/>
    <property type="match status" value="1"/>
</dbReference>
<reference evidence="12" key="1">
    <citation type="journal article" date="1998" name="Int. J. Syst. Bacteriol. 48 Pt">
        <title>Thermococcus guaymasensis sp. nov. and Thermococcus aggregans sp. nov., two novel thermophilic archaea isolated from the Guaymas Basin hydrothermal vent site.</title>
        <authorList>
            <person name="Canganella F."/>
            <person name="Jones W.J."/>
            <person name="Gambacorta A."/>
            <person name="Antranikian G."/>
        </authorList>
    </citation>
    <scope>NUCLEOTIDE SEQUENCE</scope>
    <source>
        <strain evidence="12">TY</strain>
    </source>
</reference>
<dbReference type="SUPFAM" id="SSF56784">
    <property type="entry name" value="HAD-like"/>
    <property type="match status" value="1"/>
</dbReference>
<dbReference type="Pfam" id="PF08282">
    <property type="entry name" value="Hydrolase_3"/>
    <property type="match status" value="1"/>
</dbReference>
<dbReference type="GO" id="GO:0036376">
    <property type="term" value="P:sodium ion export across plasma membrane"/>
    <property type="evidence" value="ECO:0007669"/>
    <property type="project" value="TreeGrafter"/>
</dbReference>
<sequence>MEKEIKKPWHSLSAEEVIKILKTSSKGLTSEEANKRLKVHGYNEISVKKKSPLQIFLRQFENFLILILIIAALISALLGEIIDSIAIGIVILIMGIMGFLQEYRAEKTIEALKKLMEPVSLVIRDGKEQQIPSKNLVPGDILILSEGDKIPADARLIESYNLEVDESSLTGESVPVAKDANAVLPEDTPVSNRTNMVFAGTYVVRGKGKAVIVETGLTTELGKIAVEVAEAKEEKTPLEVELDYFAKRIGLVILALSAIVFTIYVLIDREQVIHALMASIALAVAAIPEGLPAIATAILALGALRMSKKNALVKRLSAIEALGSVDVICSDKTGTITKGEMTVKVVKFPNSEYSVSGAGYEPHGELKLSNGKHNEADLKFLLEILAAHISTDVKLINKEGKWSIQGSPTEGAALVLSYKGLSPEGVNKAINELKTVKIIPFDRFRKRKTTAHTYQDRYLVVSSGAPEMLLDISFKVRIDGVEKPLTDDIKSNILSEIERLASSGYRTFGVAYKIIEEIPEDDEELEKDLVFLAVLGIVDPPREGVKEAVAMTKKAKIKTVIVTGDHKLTAMAIARMIGLDVSEENVLEGATLEKMSDEELLKVIDNITVFARVTPMHKVRIVRALKSKGYRVAMTGDGVNDAPALKAADVGVAMGIRGTDVAKEAADLILLDDNYATIVEAVKEGRLIWENLKKPINFLLSCNLAEVVAVATSAFAKLPMIFLPIQLLWINVVTDSFPAIALGLEPPEPGLLERPPRKERLINRRKLAYYVFMGLLLGSTTVAFYALLLPKYGVGIARTFVFTGLVLAEIGLALVSRSENNLIFKLPANKKLIWALLGAIILQLIAILPPLNTVFKTEMLPKELLPLLLVFPVVPLVDEIRKKLGIRLS</sequence>
<dbReference type="PANTHER" id="PTHR43294">
    <property type="entry name" value="SODIUM/POTASSIUM-TRANSPORTING ATPASE SUBUNIT ALPHA"/>
    <property type="match status" value="1"/>
</dbReference>
<dbReference type="RefSeq" id="WP_253303967.1">
    <property type="nucleotide sequence ID" value="NZ_CP099582.1"/>
</dbReference>
<dbReference type="InterPro" id="IPR001757">
    <property type="entry name" value="P_typ_ATPase"/>
</dbReference>
<dbReference type="SFLD" id="SFLDS00003">
    <property type="entry name" value="Haloacid_Dehalogenase"/>
    <property type="match status" value="1"/>
</dbReference>
<evidence type="ECO:0000256" key="1">
    <source>
        <dbReference type="ARBA" id="ARBA00004651"/>
    </source>
</evidence>
<keyword evidence="7" id="KW-1278">Translocase</keyword>
<dbReference type="SMART" id="SM00831">
    <property type="entry name" value="Cation_ATPase_N"/>
    <property type="match status" value="1"/>
</dbReference>
<dbReference type="SUPFAM" id="SSF81660">
    <property type="entry name" value="Metal cation-transporting ATPase, ATP-binding domain N"/>
    <property type="match status" value="1"/>
</dbReference>
<dbReference type="PRINTS" id="PR00120">
    <property type="entry name" value="HATPASE"/>
</dbReference>
<dbReference type="Pfam" id="PF00690">
    <property type="entry name" value="Cation_ATPase_N"/>
    <property type="match status" value="1"/>
</dbReference>
<dbReference type="GO" id="GO:0016887">
    <property type="term" value="F:ATP hydrolysis activity"/>
    <property type="evidence" value="ECO:0007669"/>
    <property type="project" value="InterPro"/>
</dbReference>
<keyword evidence="6" id="KW-0067">ATP-binding</keyword>
<dbReference type="GO" id="GO:0005886">
    <property type="term" value="C:plasma membrane"/>
    <property type="evidence" value="ECO:0007669"/>
    <property type="project" value="UniProtKB-SubCell"/>
</dbReference>
<dbReference type="InterPro" id="IPR023299">
    <property type="entry name" value="ATPase_P-typ_cyto_dom_N"/>
</dbReference>
<evidence type="ECO:0000256" key="4">
    <source>
        <dbReference type="ARBA" id="ARBA00022723"/>
    </source>
</evidence>
<evidence type="ECO:0000313" key="13">
    <source>
        <dbReference type="Proteomes" id="UP001055732"/>
    </source>
</evidence>
<gene>
    <name evidence="12" type="ORF">NF865_06575</name>
</gene>
<dbReference type="Pfam" id="PF00689">
    <property type="entry name" value="Cation_ATPase_C"/>
    <property type="match status" value="1"/>
</dbReference>
<dbReference type="SUPFAM" id="SSF81665">
    <property type="entry name" value="Calcium ATPase, transmembrane domain M"/>
    <property type="match status" value="1"/>
</dbReference>
<evidence type="ECO:0000256" key="8">
    <source>
        <dbReference type="ARBA" id="ARBA00022989"/>
    </source>
</evidence>
<dbReference type="InterPro" id="IPR050510">
    <property type="entry name" value="Cation_transp_ATPase_P-type"/>
</dbReference>
<keyword evidence="4" id="KW-0479">Metal-binding</keyword>
<evidence type="ECO:0000256" key="10">
    <source>
        <dbReference type="SAM" id="Phobius"/>
    </source>
</evidence>
<feature type="transmembrane region" description="Helical" evidence="10">
    <location>
        <begin position="273"/>
        <end position="304"/>
    </location>
</feature>
<dbReference type="InterPro" id="IPR059000">
    <property type="entry name" value="ATPase_P-type_domA"/>
</dbReference>
<protein>
    <submittedName>
        <fullName evidence="12">Cation-translocating P-type ATPase</fullName>
    </submittedName>
</protein>
<evidence type="ECO:0000313" key="12">
    <source>
        <dbReference type="EMBL" id="USS40010.1"/>
    </source>
</evidence>
<dbReference type="InterPro" id="IPR018303">
    <property type="entry name" value="ATPase_P-typ_P_site"/>
</dbReference>
<dbReference type="InterPro" id="IPR008250">
    <property type="entry name" value="ATPase_P-typ_transduc_dom_A_sf"/>
</dbReference>
<feature type="transmembrane region" description="Helical" evidence="10">
    <location>
        <begin position="795"/>
        <end position="816"/>
    </location>
</feature>
<dbReference type="FunFam" id="2.70.150.10:FF:000016">
    <property type="entry name" value="Calcium-transporting P-type ATPase putative"/>
    <property type="match status" value="1"/>
</dbReference>
<feature type="transmembrane region" description="Helical" evidence="10">
    <location>
        <begin position="767"/>
        <end position="789"/>
    </location>
</feature>
<dbReference type="InterPro" id="IPR023214">
    <property type="entry name" value="HAD_sf"/>
</dbReference>
<dbReference type="AlphaFoldDB" id="A0A9E7MWB8"/>
<dbReference type="InterPro" id="IPR023298">
    <property type="entry name" value="ATPase_P-typ_TM_dom_sf"/>
</dbReference>
<dbReference type="InterPro" id="IPR004014">
    <property type="entry name" value="ATPase_P-typ_cation-transptr_N"/>
</dbReference>
<feature type="transmembrane region" description="Helical" evidence="10">
    <location>
        <begin position="249"/>
        <end position="267"/>
    </location>
</feature>
<dbReference type="Proteomes" id="UP001055732">
    <property type="component" value="Chromosome"/>
</dbReference>
<evidence type="ECO:0000256" key="9">
    <source>
        <dbReference type="ARBA" id="ARBA00023136"/>
    </source>
</evidence>
<feature type="transmembrane region" description="Helical" evidence="10">
    <location>
        <begin position="60"/>
        <end position="79"/>
    </location>
</feature>